<dbReference type="InterPro" id="IPR010255">
    <property type="entry name" value="Haem_peroxidase_sf"/>
</dbReference>
<dbReference type="GO" id="GO:0006979">
    <property type="term" value="P:response to oxidative stress"/>
    <property type="evidence" value="ECO:0007669"/>
    <property type="project" value="InterPro"/>
</dbReference>
<dbReference type="Pfam" id="PF24626">
    <property type="entry name" value="SH3_Tf2-1"/>
    <property type="match status" value="1"/>
</dbReference>
<keyword evidence="7" id="KW-1185">Reference proteome</keyword>
<evidence type="ECO:0000259" key="5">
    <source>
        <dbReference type="PROSITE" id="PS50873"/>
    </source>
</evidence>
<accession>A0A151SJM8</accession>
<dbReference type="GO" id="GO:0006508">
    <property type="term" value="P:proteolysis"/>
    <property type="evidence" value="ECO:0007669"/>
    <property type="project" value="UniProtKB-KW"/>
</dbReference>
<dbReference type="GO" id="GO:0004252">
    <property type="term" value="F:serine-type endopeptidase activity"/>
    <property type="evidence" value="ECO:0007669"/>
    <property type="project" value="UniProtKB-UniRule"/>
</dbReference>
<dbReference type="Pfam" id="PF00326">
    <property type="entry name" value="Peptidase_S9"/>
    <property type="match status" value="1"/>
</dbReference>
<keyword evidence="4" id="KW-0378">Hydrolase</keyword>
<protein>
    <recommendedName>
        <fullName evidence="4">Prolyl endopeptidase</fullName>
        <ecNumber evidence="4">3.4.21.-</ecNumber>
    </recommendedName>
</protein>
<dbReference type="SUPFAM" id="SSF48113">
    <property type="entry name" value="Heme-dependent peroxidases"/>
    <property type="match status" value="1"/>
</dbReference>
<dbReference type="GO" id="GO:0020037">
    <property type="term" value="F:heme binding"/>
    <property type="evidence" value="ECO:0007669"/>
    <property type="project" value="InterPro"/>
</dbReference>
<keyword evidence="4" id="KW-0645">Protease</keyword>
<sequence length="241" mass="26780">YMSPYQILKRIGNVAYQIVLTWSLSNLHSIFHLSQLGCDASILLDSTATNQAEKDGPPNLSVVAMVLSSPYWNVLKGRKDGRVSKASDTINLPAPTFNVSQLKRGLTVKYLVTLSGGHTLGFSKNDSSLSIITTNQSITFNYVTYVLPSRIYNLVTSHCQQVCIDPSFKSGRLSLLDRGFIYAIAHIRGGGEMGRQWYENGKLLKKKNTFTDFIACAEYLIENKFCSNIILLIACTKTLPR</sequence>
<dbReference type="InterPro" id="IPR001375">
    <property type="entry name" value="Peptidase_S9_cat"/>
</dbReference>
<dbReference type="PANTHER" id="PTHR11757">
    <property type="entry name" value="PROTEASE FAMILY S9A OLIGOPEPTIDASE"/>
    <property type="match status" value="1"/>
</dbReference>
<comment type="function">
    <text evidence="2">Serine peptidase whose precise substrate specificity remains unclear. Does not cleave peptides after a arginine or lysine residue. Regulates trans-Golgi network morphology and sorting by regulating the membrane binding of the AP-1 complex. May play a role in the regulation of synaptic vesicle exocytosis.</text>
</comment>
<comment type="similarity">
    <text evidence="3">Belongs to the peroxidase family.</text>
</comment>
<organism evidence="6 7">
    <name type="scientific">Cajanus cajan</name>
    <name type="common">Pigeon pea</name>
    <name type="synonym">Cajanus indicus</name>
    <dbReference type="NCBI Taxonomy" id="3821"/>
    <lineage>
        <taxon>Eukaryota</taxon>
        <taxon>Viridiplantae</taxon>
        <taxon>Streptophyta</taxon>
        <taxon>Embryophyta</taxon>
        <taxon>Tracheophyta</taxon>
        <taxon>Spermatophyta</taxon>
        <taxon>Magnoliopsida</taxon>
        <taxon>eudicotyledons</taxon>
        <taxon>Gunneridae</taxon>
        <taxon>Pentapetalae</taxon>
        <taxon>rosids</taxon>
        <taxon>fabids</taxon>
        <taxon>Fabales</taxon>
        <taxon>Fabaceae</taxon>
        <taxon>Papilionoideae</taxon>
        <taxon>50 kb inversion clade</taxon>
        <taxon>NPAAA clade</taxon>
        <taxon>indigoferoid/millettioid clade</taxon>
        <taxon>Phaseoleae</taxon>
        <taxon>Cajanus</taxon>
    </lineage>
</organism>
<dbReference type="PANTHER" id="PTHR11757:SF19">
    <property type="entry name" value="PROLYL ENDOPEPTIDASE-LIKE"/>
    <property type="match status" value="1"/>
</dbReference>
<dbReference type="Proteomes" id="UP000075243">
    <property type="component" value="Chromosome 11"/>
</dbReference>
<dbReference type="Pfam" id="PF00141">
    <property type="entry name" value="peroxidase"/>
    <property type="match status" value="1"/>
</dbReference>
<evidence type="ECO:0000256" key="2">
    <source>
        <dbReference type="ARBA" id="ARBA00045448"/>
    </source>
</evidence>
<dbReference type="InterPro" id="IPR029058">
    <property type="entry name" value="AB_hydrolase_fold"/>
</dbReference>
<dbReference type="InterPro" id="IPR002470">
    <property type="entry name" value="Peptidase_S9A"/>
</dbReference>
<evidence type="ECO:0000256" key="3">
    <source>
        <dbReference type="RuleBase" id="RU004241"/>
    </source>
</evidence>
<comment type="similarity">
    <text evidence="1 4">Belongs to the peptidase S9A family.</text>
</comment>
<dbReference type="PRINTS" id="PR00862">
    <property type="entry name" value="PROLIGOPTASE"/>
</dbReference>
<feature type="domain" description="Plant heme peroxidase family profile" evidence="5">
    <location>
        <begin position="61"/>
        <end position="189"/>
    </location>
</feature>
<dbReference type="GO" id="GO:0004601">
    <property type="term" value="F:peroxidase activity"/>
    <property type="evidence" value="ECO:0007669"/>
    <property type="project" value="UniProtKB-KW"/>
</dbReference>
<dbReference type="InterPro" id="IPR056924">
    <property type="entry name" value="SH3_Tf2-1"/>
</dbReference>
<evidence type="ECO:0000313" key="6">
    <source>
        <dbReference type="EMBL" id="KYP54997.1"/>
    </source>
</evidence>
<keyword evidence="4" id="KW-0720">Serine protease</keyword>
<dbReference type="SUPFAM" id="SSF53474">
    <property type="entry name" value="alpha/beta-Hydrolases"/>
    <property type="match status" value="1"/>
</dbReference>
<evidence type="ECO:0000256" key="1">
    <source>
        <dbReference type="ARBA" id="ARBA00005228"/>
    </source>
</evidence>
<reference evidence="6 7" key="1">
    <citation type="journal article" date="2012" name="Nat. Biotechnol.">
        <title>Draft genome sequence of pigeonpea (Cajanus cajan), an orphan legume crop of resource-poor farmers.</title>
        <authorList>
            <person name="Varshney R.K."/>
            <person name="Chen W."/>
            <person name="Li Y."/>
            <person name="Bharti A.K."/>
            <person name="Saxena R.K."/>
            <person name="Schlueter J.A."/>
            <person name="Donoghue M.T."/>
            <person name="Azam S."/>
            <person name="Fan G."/>
            <person name="Whaley A.M."/>
            <person name="Farmer A.D."/>
            <person name="Sheridan J."/>
            <person name="Iwata A."/>
            <person name="Tuteja R."/>
            <person name="Penmetsa R.V."/>
            <person name="Wu W."/>
            <person name="Upadhyaya H.D."/>
            <person name="Yang S.P."/>
            <person name="Shah T."/>
            <person name="Saxena K.B."/>
            <person name="Michael T."/>
            <person name="McCombie W.R."/>
            <person name="Yang B."/>
            <person name="Zhang G."/>
            <person name="Yang H."/>
            <person name="Wang J."/>
            <person name="Spillane C."/>
            <person name="Cook D.R."/>
            <person name="May G.D."/>
            <person name="Xu X."/>
            <person name="Jackson S.A."/>
        </authorList>
    </citation>
    <scope>NUCLEOTIDE SEQUENCE [LARGE SCALE GENOMIC DNA]</scope>
    <source>
        <strain evidence="7">cv. Asha</strain>
    </source>
</reference>
<feature type="non-terminal residue" evidence="6">
    <location>
        <position position="1"/>
    </location>
</feature>
<dbReference type="AlphaFoldDB" id="A0A151SJM8"/>
<dbReference type="InterPro" id="IPR002016">
    <property type="entry name" value="Haem_peroxidase"/>
</dbReference>
<dbReference type="EC" id="3.4.21.-" evidence="4"/>
<dbReference type="Gene3D" id="1.10.420.10">
    <property type="entry name" value="Peroxidase, domain 2"/>
    <property type="match status" value="1"/>
</dbReference>
<dbReference type="Gramene" id="C.cajan_01169.t">
    <property type="protein sequence ID" value="C.cajan_01169.t"/>
    <property type="gene ID" value="C.cajan_01169"/>
</dbReference>
<keyword evidence="6" id="KW-0560">Oxidoreductase</keyword>
<evidence type="ECO:0000313" key="7">
    <source>
        <dbReference type="Proteomes" id="UP000075243"/>
    </source>
</evidence>
<dbReference type="EMBL" id="CM003613">
    <property type="protein sequence ID" value="KYP54997.1"/>
    <property type="molecule type" value="Genomic_DNA"/>
</dbReference>
<dbReference type="GO" id="GO:0005829">
    <property type="term" value="C:cytosol"/>
    <property type="evidence" value="ECO:0007669"/>
    <property type="project" value="TreeGrafter"/>
</dbReference>
<name>A0A151SJM8_CAJCA</name>
<dbReference type="Gene3D" id="1.10.520.10">
    <property type="match status" value="2"/>
</dbReference>
<proteinExistence type="inferred from homology"/>
<dbReference type="STRING" id="3821.A0A151SJM8"/>
<evidence type="ECO:0000256" key="4">
    <source>
        <dbReference type="RuleBase" id="RU368024"/>
    </source>
</evidence>
<keyword evidence="6" id="KW-0575">Peroxidase</keyword>
<dbReference type="InterPro" id="IPR051543">
    <property type="entry name" value="Serine_Peptidase_S9A"/>
</dbReference>
<dbReference type="Gene3D" id="3.40.50.1820">
    <property type="entry name" value="alpha/beta hydrolase"/>
    <property type="match status" value="1"/>
</dbReference>
<gene>
    <name evidence="6" type="ORF">KK1_001200</name>
</gene>
<dbReference type="PROSITE" id="PS50873">
    <property type="entry name" value="PEROXIDASE_4"/>
    <property type="match status" value="1"/>
</dbReference>